<dbReference type="InterPro" id="IPR013039">
    <property type="entry name" value="DUF1588"/>
</dbReference>
<evidence type="ECO:0000313" key="7">
    <source>
        <dbReference type="Proteomes" id="UP001239462"/>
    </source>
</evidence>
<reference evidence="6 7" key="1">
    <citation type="submission" date="2023-06" db="EMBL/GenBank/DDBJ databases">
        <title>Roseiconus lacunae JC819 isolated from Gulf of Mannar region, Tamil Nadu.</title>
        <authorList>
            <person name="Pk S."/>
            <person name="Ch S."/>
            <person name="Ch V.R."/>
        </authorList>
    </citation>
    <scope>NUCLEOTIDE SEQUENCE [LARGE SCALE GENOMIC DNA]</scope>
    <source>
        <strain evidence="6 7">JC819</strain>
    </source>
</reference>
<proteinExistence type="predicted"/>
<dbReference type="Pfam" id="PF07627">
    <property type="entry name" value="PSCyt3"/>
    <property type="match status" value="1"/>
</dbReference>
<keyword evidence="7" id="KW-1185">Reference proteome</keyword>
<feature type="domain" description="DUF1585" evidence="1">
    <location>
        <begin position="747"/>
        <end position="820"/>
    </location>
</feature>
<dbReference type="EMBL" id="JASZZN010000001">
    <property type="protein sequence ID" value="MDM4014140.1"/>
    <property type="molecule type" value="Genomic_DNA"/>
</dbReference>
<accession>A0ABT7PCC0</accession>
<name>A0ABT7PCC0_9BACT</name>
<evidence type="ECO:0000259" key="5">
    <source>
        <dbReference type="Pfam" id="PF07637"/>
    </source>
</evidence>
<evidence type="ECO:0000259" key="4">
    <source>
        <dbReference type="Pfam" id="PF07631"/>
    </source>
</evidence>
<comment type="caution">
    <text evidence="6">The sequence shown here is derived from an EMBL/GenBank/DDBJ whole genome shotgun (WGS) entry which is preliminary data.</text>
</comment>
<sequence>MKSRFIPDRSPVCRPYAALGLPYAALGLLLISFPLGAVCSAAEDVQSLTSFVNDHCMDCHDGPDGEGGFNAGSLNLDIFADAASEKDLHHWIRAFDRVEQGEMPPPEDVEVDSETRATFVKDLRTAIKNSQDRHHQSNGRVLSRRLTNDQLTATLGDLLSIDVPLARLMPEEPRVDGFRNIADAQSMSYYHLEDHLRVVDAALDAAFAKLRTADIPEVIDLPANRIANKRKGQRNRDPELREDAAVIWMSTMAFYGRISRTTVDEAGWYRITLEASSLNPPDDRNVWCSIRSGKCVSTAALMFWIGSIELTEKPQTFQFDAWIEKDHMLEIRPADNTLKKAKFRGGQVGFGEGEPQKVPGIAMHHLKLERIYPAGDTNQTRRALFGDLDVTWHPKKKQWQLQYASPDNPAGKAALVEQAKRFAARAFRRPIDEQSFAPYRQIIEAGWDAKQDPVDLLRQTYRAILCSPRLIYFTEPPGELDDHAIACRLSYLLTGSMPDEELRRAANKGQLRDNPDAIITHTRRLLDGRDFDTFVTDFGDQWLDLADIAFTEPDRRMFSDFDLIVQDAMLGETRRYLKTLISENRPASQLVDSDFTWLNDRLARYYDIDVEIGPTEWKRVDLRDHEYRGGLMTHGSILKVTANGTDTSPVVRGVWICDRLLGIPIPDPPENVPAIEPDVRGAKTIREMLAKHREDVSCASCHKRIDPPGFALEMFDAAGQWRENYLVRKSGKYRQGPNIDASYQMPDGRKFDSFVEFRELAASTSRRIAKNFAGQLLVYGTGTPITFSDRDHLESIATAAEDNQYGLRSLIEAVVTSQPFLNK</sequence>
<evidence type="ECO:0000259" key="2">
    <source>
        <dbReference type="Pfam" id="PF07626"/>
    </source>
</evidence>
<dbReference type="InterPro" id="IPR013036">
    <property type="entry name" value="DUF1587"/>
</dbReference>
<dbReference type="Pfam" id="PF07631">
    <property type="entry name" value="PSD4"/>
    <property type="match status" value="1"/>
</dbReference>
<protein>
    <submittedName>
        <fullName evidence="6">DUF1592 domain-containing protein</fullName>
    </submittedName>
</protein>
<dbReference type="Proteomes" id="UP001239462">
    <property type="component" value="Unassembled WGS sequence"/>
</dbReference>
<dbReference type="Pfam" id="PF07626">
    <property type="entry name" value="PSD3"/>
    <property type="match status" value="1"/>
</dbReference>
<evidence type="ECO:0000259" key="1">
    <source>
        <dbReference type="Pfam" id="PF07624"/>
    </source>
</evidence>
<feature type="domain" description="DUF1588" evidence="3">
    <location>
        <begin position="628"/>
        <end position="724"/>
    </location>
</feature>
<evidence type="ECO:0000259" key="3">
    <source>
        <dbReference type="Pfam" id="PF07627"/>
    </source>
</evidence>
<evidence type="ECO:0000313" key="6">
    <source>
        <dbReference type="EMBL" id="MDM4014140.1"/>
    </source>
</evidence>
<dbReference type="InterPro" id="IPR011478">
    <property type="entry name" value="DUF1585"/>
</dbReference>
<dbReference type="RefSeq" id="WP_289161883.1">
    <property type="nucleotide sequence ID" value="NZ_JASZZN010000001.1"/>
</dbReference>
<dbReference type="Pfam" id="PF07624">
    <property type="entry name" value="PSD2"/>
    <property type="match status" value="1"/>
</dbReference>
<dbReference type="InterPro" id="IPR013043">
    <property type="entry name" value="DUF1595"/>
</dbReference>
<feature type="domain" description="DUF1592" evidence="4">
    <location>
        <begin position="480"/>
        <end position="608"/>
    </location>
</feature>
<feature type="domain" description="DUF1587" evidence="2">
    <location>
        <begin position="144"/>
        <end position="207"/>
    </location>
</feature>
<dbReference type="InterPro" id="IPR013042">
    <property type="entry name" value="DUF1592"/>
</dbReference>
<dbReference type="Pfam" id="PF07637">
    <property type="entry name" value="PSD5"/>
    <property type="match status" value="1"/>
</dbReference>
<organism evidence="6 7">
    <name type="scientific">Roseiconus lacunae</name>
    <dbReference type="NCBI Taxonomy" id="2605694"/>
    <lineage>
        <taxon>Bacteria</taxon>
        <taxon>Pseudomonadati</taxon>
        <taxon>Planctomycetota</taxon>
        <taxon>Planctomycetia</taxon>
        <taxon>Pirellulales</taxon>
        <taxon>Pirellulaceae</taxon>
        <taxon>Roseiconus</taxon>
    </lineage>
</organism>
<feature type="domain" description="DUF1595" evidence="5">
    <location>
        <begin position="420"/>
        <end position="475"/>
    </location>
</feature>
<gene>
    <name evidence="6" type="ORF">QTN89_01775</name>
</gene>